<gene>
    <name evidence="11" type="ORF">GOEFS_019_00030</name>
</gene>
<keyword evidence="12" id="KW-1185">Reference proteome</keyword>
<evidence type="ECO:0000256" key="7">
    <source>
        <dbReference type="ARBA" id="ARBA00022840"/>
    </source>
</evidence>
<feature type="transmembrane region" description="Helical" evidence="9">
    <location>
        <begin position="111"/>
        <end position="130"/>
    </location>
</feature>
<dbReference type="GO" id="GO:0005524">
    <property type="term" value="F:ATP binding"/>
    <property type="evidence" value="ECO:0007669"/>
    <property type="project" value="UniProtKB-KW"/>
</dbReference>
<comment type="caution">
    <text evidence="11">The sequence shown here is derived from an EMBL/GenBank/DDBJ whole genome shotgun (WGS) entry which is preliminary data.</text>
</comment>
<keyword evidence="5" id="KW-0547">Nucleotide-binding</keyword>
<keyword evidence="9" id="KW-0472">Membrane</keyword>
<dbReference type="GO" id="GO:0000155">
    <property type="term" value="F:phosphorelay sensor kinase activity"/>
    <property type="evidence" value="ECO:0007669"/>
    <property type="project" value="InterPro"/>
</dbReference>
<keyword evidence="7" id="KW-0067">ATP-binding</keyword>
<evidence type="ECO:0000256" key="6">
    <source>
        <dbReference type="ARBA" id="ARBA00022777"/>
    </source>
</evidence>
<dbReference type="OrthoDB" id="227596at2"/>
<feature type="transmembrane region" description="Helical" evidence="9">
    <location>
        <begin position="33"/>
        <end position="56"/>
    </location>
</feature>
<dbReference type="Gene3D" id="1.20.5.1930">
    <property type="match status" value="1"/>
</dbReference>
<dbReference type="RefSeq" id="WP_007316428.1">
    <property type="nucleotide sequence ID" value="NZ_BAEH01000019.1"/>
</dbReference>
<feature type="domain" description="Signal transduction histidine kinase subgroup 3 dimerisation and phosphoacceptor" evidence="10">
    <location>
        <begin position="182"/>
        <end position="247"/>
    </location>
</feature>
<keyword evidence="4" id="KW-0808">Transferase</keyword>
<keyword evidence="9" id="KW-1133">Transmembrane helix</keyword>
<keyword evidence="8" id="KW-0902">Two-component regulatory system</keyword>
<dbReference type="SUPFAM" id="SSF55874">
    <property type="entry name" value="ATPase domain of HSP90 chaperone/DNA topoisomerase II/histidine kinase"/>
    <property type="match status" value="1"/>
</dbReference>
<dbReference type="GO" id="GO:0046983">
    <property type="term" value="F:protein dimerization activity"/>
    <property type="evidence" value="ECO:0007669"/>
    <property type="project" value="InterPro"/>
</dbReference>
<evidence type="ECO:0000256" key="5">
    <source>
        <dbReference type="ARBA" id="ARBA00022741"/>
    </source>
</evidence>
<reference evidence="11 12" key="1">
    <citation type="submission" date="2011-12" db="EMBL/GenBank/DDBJ databases">
        <title>Whole genome shotgun sequence of Gordonia effusa NBRC 100432.</title>
        <authorList>
            <person name="Yoshida I."/>
            <person name="Takarada H."/>
            <person name="Hosoyama A."/>
            <person name="Tsuchikane K."/>
            <person name="Katsumata H."/>
            <person name="Yamazaki S."/>
            <person name="Fujita N."/>
        </authorList>
    </citation>
    <scope>NUCLEOTIDE SEQUENCE [LARGE SCALE GENOMIC DNA]</scope>
    <source>
        <strain evidence="11 12">NBRC 100432</strain>
    </source>
</reference>
<keyword evidence="9" id="KW-0812">Transmembrane</keyword>
<evidence type="ECO:0000256" key="1">
    <source>
        <dbReference type="ARBA" id="ARBA00000085"/>
    </source>
</evidence>
<sequence length="390" mass="40100">MNSQPPPSSMSIALHLLGVGVVVWSLTGETRPLWVNILAYLAVAAWFASSVVLRIADRLVPARHTNVGAEVACALLATLTGGLASAGTSGLALVPVVIAVGALIGATEYPLFCGVFAGALGIVAVGIGAVVADIPAISVLAMMGGIVIAGLLGFSRRQTRISDDALELLREREFAARDEARRVALARDLHDLLAHSLGGLVIQLDAAEALLESGKAEAAAERVGAARTLAAQGLGDARRAVAALRDPAIVGPAVDSAAVLADIEDLLAAHRSVGGTANLVSDGRTDRVPANHADIIRRTIQESLSNARKHAAGSPVAIEMHWHDDRVTFTVTNPLSASTALAASGGGHGLLGMRERFIALANDSSLVAEADSRAGEFRVAALLRMPGQAE</sequence>
<dbReference type="EMBL" id="BAEH01000019">
    <property type="protein sequence ID" value="GAB17090.1"/>
    <property type="molecule type" value="Genomic_DNA"/>
</dbReference>
<keyword evidence="3" id="KW-0597">Phosphoprotein</keyword>
<feature type="transmembrane region" description="Helical" evidence="9">
    <location>
        <begin position="6"/>
        <end position="26"/>
    </location>
</feature>
<evidence type="ECO:0000256" key="4">
    <source>
        <dbReference type="ARBA" id="ARBA00022679"/>
    </source>
</evidence>
<dbReference type="Pfam" id="PF07730">
    <property type="entry name" value="HisKA_3"/>
    <property type="match status" value="1"/>
</dbReference>
<feature type="transmembrane region" description="Helical" evidence="9">
    <location>
        <begin position="76"/>
        <end position="104"/>
    </location>
</feature>
<dbReference type="PANTHER" id="PTHR24421">
    <property type="entry name" value="NITRATE/NITRITE SENSOR PROTEIN NARX-RELATED"/>
    <property type="match status" value="1"/>
</dbReference>
<accession>H0QW89</accession>
<keyword evidence="6 11" id="KW-0418">Kinase</keyword>
<name>H0QW89_9ACTN</name>
<dbReference type="InterPro" id="IPR050482">
    <property type="entry name" value="Sensor_HK_TwoCompSys"/>
</dbReference>
<dbReference type="eggNOG" id="COG4585">
    <property type="taxonomic scope" value="Bacteria"/>
</dbReference>
<dbReference type="Gene3D" id="3.30.565.10">
    <property type="entry name" value="Histidine kinase-like ATPase, C-terminal domain"/>
    <property type="match status" value="1"/>
</dbReference>
<dbReference type="PANTHER" id="PTHR24421:SF10">
    <property type="entry name" value="NITRATE_NITRITE SENSOR PROTEIN NARQ"/>
    <property type="match status" value="1"/>
</dbReference>
<dbReference type="Proteomes" id="UP000035034">
    <property type="component" value="Unassembled WGS sequence"/>
</dbReference>
<dbReference type="InterPro" id="IPR036890">
    <property type="entry name" value="HATPase_C_sf"/>
</dbReference>
<proteinExistence type="predicted"/>
<evidence type="ECO:0000313" key="12">
    <source>
        <dbReference type="Proteomes" id="UP000035034"/>
    </source>
</evidence>
<dbReference type="InterPro" id="IPR011712">
    <property type="entry name" value="Sig_transdc_His_kin_sub3_dim/P"/>
</dbReference>
<evidence type="ECO:0000313" key="11">
    <source>
        <dbReference type="EMBL" id="GAB17090.1"/>
    </source>
</evidence>
<feature type="transmembrane region" description="Helical" evidence="9">
    <location>
        <begin position="136"/>
        <end position="154"/>
    </location>
</feature>
<protein>
    <recommendedName>
        <fullName evidence="2">histidine kinase</fullName>
        <ecNumber evidence="2">2.7.13.3</ecNumber>
    </recommendedName>
</protein>
<evidence type="ECO:0000256" key="3">
    <source>
        <dbReference type="ARBA" id="ARBA00022553"/>
    </source>
</evidence>
<dbReference type="AlphaFoldDB" id="H0QW89"/>
<dbReference type="EC" id="2.7.13.3" evidence="2"/>
<dbReference type="CDD" id="cd16917">
    <property type="entry name" value="HATPase_UhpB-NarQ-NarX-like"/>
    <property type="match status" value="1"/>
</dbReference>
<dbReference type="GO" id="GO:0016020">
    <property type="term" value="C:membrane"/>
    <property type="evidence" value="ECO:0007669"/>
    <property type="project" value="InterPro"/>
</dbReference>
<comment type="catalytic activity">
    <reaction evidence="1">
        <text>ATP + protein L-histidine = ADP + protein N-phospho-L-histidine.</text>
        <dbReference type="EC" id="2.7.13.3"/>
    </reaction>
</comment>
<evidence type="ECO:0000256" key="2">
    <source>
        <dbReference type="ARBA" id="ARBA00012438"/>
    </source>
</evidence>
<evidence type="ECO:0000256" key="9">
    <source>
        <dbReference type="SAM" id="Phobius"/>
    </source>
</evidence>
<evidence type="ECO:0000259" key="10">
    <source>
        <dbReference type="Pfam" id="PF07730"/>
    </source>
</evidence>
<evidence type="ECO:0000256" key="8">
    <source>
        <dbReference type="ARBA" id="ARBA00023012"/>
    </source>
</evidence>
<organism evidence="11 12">
    <name type="scientific">Gordonia effusa NBRC 100432</name>
    <dbReference type="NCBI Taxonomy" id="1077974"/>
    <lineage>
        <taxon>Bacteria</taxon>
        <taxon>Bacillati</taxon>
        <taxon>Actinomycetota</taxon>
        <taxon>Actinomycetes</taxon>
        <taxon>Mycobacteriales</taxon>
        <taxon>Gordoniaceae</taxon>
        <taxon>Gordonia</taxon>
    </lineage>
</organism>
<dbReference type="STRING" id="1077974.GOEFS_019_00030"/>